<dbReference type="GO" id="GO:0030288">
    <property type="term" value="C:outer membrane-bounded periplasmic space"/>
    <property type="evidence" value="ECO:0007669"/>
    <property type="project" value="TreeGrafter"/>
</dbReference>
<dbReference type="PIRSF" id="PIRSF002741">
    <property type="entry name" value="MppA"/>
    <property type="match status" value="1"/>
</dbReference>
<sequence length="623" mass="71152">MPSAIGHLIVRKVMPLLSRMLCLALLFTLTQPAWATLYRQHGYSLYGQPKYPANFEHLDYVNPDAPKGGTLRVMGSGTFDTLNPYTLKGTSPINTGDFGQFGISELNEPLMVGSGVYDPSGDEPYSAYGLIAESLEFADNRSWVVFNLRPEARFHDGEPITAEDVAFSYRLLKEQGHPNYRSVLQDVSRIDILGERRIRFVFNRPGNSLLILRLGELPVLPAHYWQGRDFASTTFQAGLNSGPYRVSSVDPGRRISFQRVEDYWGRDLPINRGKYNLDRMEVEFYRDNSVAFEAFKAGEFDIYIDHKASNWANAYAFPAVTNGEVIKRAVPHEIPSPTQAMFFNTRRTPFDSLALRKALGMLFDFEWSNRVLFYDAYQRSLSYYPNSPFSATGIPAGQEFLYLSPFRDQLPSELFLEPFSLPETDGRGIPRDTLREAVELFAEAGWELRRGRLENDDGEPLSFEVLLVNSSLERILQPYRANLARLGIDMQIRTVDRAQYKARLDQFDYDMILTTLPQGLSPGLEQFGYFHSSQRNVKGSRNYAGINNPVVDQLVERLGAASSRSEQVAAARALDRVLLWQHYTIPNWYIDYHRIAYRSWLRTPEIPPYSLSIRSWWQAPAQQ</sequence>
<dbReference type="InterPro" id="IPR000914">
    <property type="entry name" value="SBP_5_dom"/>
</dbReference>
<dbReference type="PANTHER" id="PTHR30290:SF64">
    <property type="entry name" value="ABC TRANSPORTER PERIPLASMIC BINDING PROTEIN"/>
    <property type="match status" value="1"/>
</dbReference>
<evidence type="ECO:0000256" key="2">
    <source>
        <dbReference type="ARBA" id="ARBA00022856"/>
    </source>
</evidence>
<keyword evidence="6" id="KW-1185">Reference proteome</keyword>
<organism evidence="5 6">
    <name type="scientific">Pseudomonas abyssi</name>
    <dbReference type="NCBI Taxonomy" id="170540"/>
    <lineage>
        <taxon>Bacteria</taxon>
        <taxon>Pseudomonadati</taxon>
        <taxon>Pseudomonadota</taxon>
        <taxon>Gammaproteobacteria</taxon>
        <taxon>Pseudomonadales</taxon>
        <taxon>Pseudomonadaceae</taxon>
        <taxon>Pseudomonas</taxon>
    </lineage>
</organism>
<evidence type="ECO:0000313" key="5">
    <source>
        <dbReference type="EMBL" id="RGP56643.1"/>
    </source>
</evidence>
<dbReference type="SUPFAM" id="SSF53850">
    <property type="entry name" value="Periplasmic binding protein-like II"/>
    <property type="match status" value="1"/>
</dbReference>
<keyword evidence="3" id="KW-0813">Transport</keyword>
<dbReference type="Proteomes" id="UP000265411">
    <property type="component" value="Unassembled WGS sequence"/>
</dbReference>
<evidence type="ECO:0000256" key="1">
    <source>
        <dbReference type="ARBA" id="ARBA00022729"/>
    </source>
</evidence>
<dbReference type="PANTHER" id="PTHR30290">
    <property type="entry name" value="PERIPLASMIC BINDING COMPONENT OF ABC TRANSPORTER"/>
    <property type="match status" value="1"/>
</dbReference>
<evidence type="ECO:0000256" key="3">
    <source>
        <dbReference type="ARBA" id="ARBA00022927"/>
    </source>
</evidence>
<name>A0A395R9A8_9PSED</name>
<proteinExistence type="predicted"/>
<keyword evidence="3" id="KW-0653">Protein transport</keyword>
<dbReference type="GO" id="GO:0015833">
    <property type="term" value="P:peptide transport"/>
    <property type="evidence" value="ECO:0007669"/>
    <property type="project" value="UniProtKB-KW"/>
</dbReference>
<dbReference type="AlphaFoldDB" id="A0A395R9A8"/>
<dbReference type="GO" id="GO:0043190">
    <property type="term" value="C:ATP-binding cassette (ABC) transporter complex"/>
    <property type="evidence" value="ECO:0007669"/>
    <property type="project" value="InterPro"/>
</dbReference>
<feature type="domain" description="Solute-binding protein family 5" evidence="4">
    <location>
        <begin position="129"/>
        <end position="534"/>
    </location>
</feature>
<dbReference type="GO" id="GO:0042884">
    <property type="term" value="P:microcin transport"/>
    <property type="evidence" value="ECO:0007669"/>
    <property type="project" value="TreeGrafter"/>
</dbReference>
<dbReference type="GO" id="GO:0015031">
    <property type="term" value="P:protein transport"/>
    <property type="evidence" value="ECO:0007669"/>
    <property type="project" value="UniProtKB-KW"/>
</dbReference>
<dbReference type="Pfam" id="PF00496">
    <property type="entry name" value="SBP_bac_5"/>
    <property type="match status" value="1"/>
</dbReference>
<dbReference type="Gene3D" id="3.10.105.10">
    <property type="entry name" value="Dipeptide-binding Protein, Domain 3"/>
    <property type="match status" value="1"/>
</dbReference>
<evidence type="ECO:0000259" key="4">
    <source>
        <dbReference type="Pfam" id="PF00496"/>
    </source>
</evidence>
<accession>A0A395R9A8</accession>
<reference evidence="5 6" key="1">
    <citation type="journal article" date="2018" name="Syst. Appl. Microbiol.">
        <title>Pseudomonas gallaeciensis sp. nov., isolated from crude-oil-contaminated intertidal sand samples after the Prestige oil spill.</title>
        <authorList>
            <person name="Mulet M."/>
            <person name="Sanchez D."/>
            <person name="Rodriguez A.C."/>
            <person name="Nogales B."/>
            <person name="Bosch R."/>
            <person name="Busquets A."/>
            <person name="Gomila M."/>
            <person name="Lalucat J."/>
            <person name="Garcia-Valdes E."/>
        </authorList>
    </citation>
    <scope>NUCLEOTIDE SEQUENCE [LARGE SCALE GENOMIC DNA]</scope>
    <source>
        <strain evidence="5 6">V113</strain>
    </source>
</reference>
<gene>
    <name evidence="5" type="ORF">ASB58_04575</name>
</gene>
<keyword evidence="1" id="KW-0732">Signal</keyword>
<dbReference type="InterPro" id="IPR039424">
    <property type="entry name" value="SBP_5"/>
</dbReference>
<dbReference type="Gene3D" id="3.40.190.10">
    <property type="entry name" value="Periplasmic binding protein-like II"/>
    <property type="match status" value="1"/>
</dbReference>
<evidence type="ECO:0000313" key="6">
    <source>
        <dbReference type="Proteomes" id="UP000265411"/>
    </source>
</evidence>
<keyword evidence="2" id="KW-0571">Peptide transport</keyword>
<dbReference type="InterPro" id="IPR030678">
    <property type="entry name" value="Peptide/Ni-bd"/>
</dbReference>
<dbReference type="GO" id="GO:1904680">
    <property type="term" value="F:peptide transmembrane transporter activity"/>
    <property type="evidence" value="ECO:0007669"/>
    <property type="project" value="TreeGrafter"/>
</dbReference>
<dbReference type="CDD" id="cd08497">
    <property type="entry name" value="MbnE-like"/>
    <property type="match status" value="1"/>
</dbReference>
<dbReference type="EMBL" id="LMAZ01000001">
    <property type="protein sequence ID" value="RGP56643.1"/>
    <property type="molecule type" value="Genomic_DNA"/>
</dbReference>
<comment type="caution">
    <text evidence="5">The sequence shown here is derived from an EMBL/GenBank/DDBJ whole genome shotgun (WGS) entry which is preliminary data.</text>
</comment>
<protein>
    <submittedName>
        <fullName evidence="5">ABC transporter substrate-binding protein</fullName>
    </submittedName>
</protein>